<evidence type="ECO:0000256" key="6">
    <source>
        <dbReference type="ARBA" id="ARBA00022801"/>
    </source>
</evidence>
<evidence type="ECO:0000256" key="4">
    <source>
        <dbReference type="ARBA" id="ARBA00022771"/>
    </source>
</evidence>
<evidence type="ECO:0000256" key="8">
    <source>
        <dbReference type="ARBA" id="ARBA00022833"/>
    </source>
</evidence>
<dbReference type="SUPFAM" id="SSF54236">
    <property type="entry name" value="Ubiquitin-like"/>
    <property type="match status" value="1"/>
</dbReference>
<sequence>MRLRFRHPNGIGTLDVNPNDTLATLKAAISEQIALPPGKAIQLSVGYPPKPHNDDTATIVDSGIGNGDLVIVNISNAAVSSPPSSQTQTSQTQLKANDNTGNNMPSELSSAFTKASAESVELDGGYLVLREMKDDNSCLFRSVGYALNRDIDRSQELREVVAASILSDPITYSDAILGRPVDQYVNWILKPNSWGGAIELAIFSKYFEIEIDSFDVANGEGQYAERVLLMYTGIHYDVLALTPAMEASGEFDQTRFSTENSQLLQAGSQLANSLKKQRKYTDTSNFTLKCNDCGKGLIGERDATSHASVGYLNWDCREWKIMIRI</sequence>
<gene>
    <name evidence="12" type="ORF">INT44_004095</name>
</gene>
<evidence type="ECO:0000313" key="12">
    <source>
        <dbReference type="EMBL" id="KAG2188953.1"/>
    </source>
</evidence>
<comment type="caution">
    <text evidence="12">The sequence shown here is derived from an EMBL/GenBank/DDBJ whole genome shotgun (WGS) entry which is preliminary data.</text>
</comment>
<feature type="compositionally biased region" description="Polar residues" evidence="10">
    <location>
        <begin position="94"/>
        <end position="110"/>
    </location>
</feature>
<evidence type="ECO:0000256" key="2">
    <source>
        <dbReference type="ARBA" id="ARBA00022670"/>
    </source>
</evidence>
<dbReference type="GO" id="GO:0005634">
    <property type="term" value="C:nucleus"/>
    <property type="evidence" value="ECO:0007669"/>
    <property type="project" value="TreeGrafter"/>
</dbReference>
<dbReference type="Proteomes" id="UP000612746">
    <property type="component" value="Unassembled WGS sequence"/>
</dbReference>
<dbReference type="InterPro" id="IPR057766">
    <property type="entry name" value="Znf-C2H2_OTU1-like_C"/>
</dbReference>
<reference evidence="12" key="1">
    <citation type="submission" date="2020-12" db="EMBL/GenBank/DDBJ databases">
        <title>Metabolic potential, ecology and presence of endohyphal bacteria is reflected in genomic diversity of Mucoromycotina.</title>
        <authorList>
            <person name="Muszewska A."/>
            <person name="Okrasinska A."/>
            <person name="Steczkiewicz K."/>
            <person name="Drgas O."/>
            <person name="Orlowska M."/>
            <person name="Perlinska-Lenart U."/>
            <person name="Aleksandrzak-Piekarczyk T."/>
            <person name="Szatraj K."/>
            <person name="Zielenkiewicz U."/>
            <person name="Pilsyk S."/>
            <person name="Malc E."/>
            <person name="Mieczkowski P."/>
            <person name="Kruszewska J.S."/>
            <person name="Biernat P."/>
            <person name="Pawlowska J."/>
        </authorList>
    </citation>
    <scope>NUCLEOTIDE SEQUENCE</scope>
    <source>
        <strain evidence="12">WA0000051536</strain>
    </source>
</reference>
<evidence type="ECO:0000313" key="13">
    <source>
        <dbReference type="Proteomes" id="UP000612746"/>
    </source>
</evidence>
<dbReference type="Pfam" id="PF02338">
    <property type="entry name" value="OTU"/>
    <property type="match status" value="1"/>
</dbReference>
<evidence type="ECO:0000256" key="9">
    <source>
        <dbReference type="RuleBase" id="RU367104"/>
    </source>
</evidence>
<dbReference type="Gene3D" id="3.10.20.90">
    <property type="entry name" value="Phosphatidylinositol 3-kinase Catalytic Subunit, Chain A, domain 1"/>
    <property type="match status" value="1"/>
</dbReference>
<keyword evidence="8" id="KW-0862">Zinc</keyword>
<dbReference type="GO" id="GO:0004843">
    <property type="term" value="F:cysteine-type deubiquitinase activity"/>
    <property type="evidence" value="ECO:0007669"/>
    <property type="project" value="UniProtKB-UniRule"/>
</dbReference>
<keyword evidence="5 9" id="KW-0833">Ubl conjugation pathway</keyword>
<accession>A0A8H7QC36</accession>
<dbReference type="EC" id="3.4.19.12" evidence="9"/>
<dbReference type="PANTHER" id="PTHR13312:SF0">
    <property type="entry name" value="UBIQUITIN THIOESTERASE OTU1"/>
    <property type="match status" value="1"/>
</dbReference>
<evidence type="ECO:0000256" key="1">
    <source>
        <dbReference type="ARBA" id="ARBA00000707"/>
    </source>
</evidence>
<keyword evidence="13" id="KW-1185">Reference proteome</keyword>
<dbReference type="OrthoDB" id="65596at2759"/>
<protein>
    <recommendedName>
        <fullName evidence="9">Ubiquitin thioesterase OTU</fullName>
        <ecNumber evidence="9">3.4.19.12</ecNumber>
    </recommendedName>
</protein>
<dbReference type="PROSITE" id="PS50802">
    <property type="entry name" value="OTU"/>
    <property type="match status" value="1"/>
</dbReference>
<feature type="domain" description="OTU" evidence="11">
    <location>
        <begin position="127"/>
        <end position="242"/>
    </location>
</feature>
<dbReference type="InterPro" id="IPR048857">
    <property type="entry name" value="OTU1_Ubl"/>
</dbReference>
<dbReference type="EMBL" id="JAEPRA010000001">
    <property type="protein sequence ID" value="KAG2188953.1"/>
    <property type="molecule type" value="Genomic_DNA"/>
</dbReference>
<dbReference type="GO" id="GO:0016579">
    <property type="term" value="P:protein deubiquitination"/>
    <property type="evidence" value="ECO:0007669"/>
    <property type="project" value="TreeGrafter"/>
</dbReference>
<dbReference type="GO" id="GO:0036503">
    <property type="term" value="P:ERAD pathway"/>
    <property type="evidence" value="ECO:0007669"/>
    <property type="project" value="TreeGrafter"/>
</dbReference>
<dbReference type="InterPro" id="IPR029071">
    <property type="entry name" value="Ubiquitin-like_domsf"/>
</dbReference>
<keyword evidence="7 9" id="KW-0788">Thiol protease</keyword>
<comment type="function">
    <text evidence="9">Hydrolase that can remove conjugated ubiquitin from proteins and may therefore play an important regulatory role at the level of protein turnover by preventing degradation.</text>
</comment>
<dbReference type="AlphaFoldDB" id="A0A8H7QC36"/>
<dbReference type="PANTHER" id="PTHR13312">
    <property type="entry name" value="HIV-INDUCED PROTEIN-7-LIKE PROTEASE"/>
    <property type="match status" value="1"/>
</dbReference>
<evidence type="ECO:0000256" key="7">
    <source>
        <dbReference type="ARBA" id="ARBA00022807"/>
    </source>
</evidence>
<dbReference type="Gene3D" id="3.90.70.80">
    <property type="match status" value="1"/>
</dbReference>
<dbReference type="Pfam" id="PF21403">
    <property type="entry name" value="OTU1_UBXL"/>
    <property type="match status" value="1"/>
</dbReference>
<evidence type="ECO:0000256" key="3">
    <source>
        <dbReference type="ARBA" id="ARBA00022723"/>
    </source>
</evidence>
<evidence type="ECO:0000256" key="10">
    <source>
        <dbReference type="SAM" id="MobiDB-lite"/>
    </source>
</evidence>
<keyword evidence="6 9" id="KW-0378">Hydrolase</keyword>
<keyword evidence="3" id="KW-0479">Metal-binding</keyword>
<dbReference type="GO" id="GO:0030968">
    <property type="term" value="P:endoplasmic reticulum unfolded protein response"/>
    <property type="evidence" value="ECO:0007669"/>
    <property type="project" value="TreeGrafter"/>
</dbReference>
<dbReference type="InterPro" id="IPR038765">
    <property type="entry name" value="Papain-like_cys_pep_sf"/>
</dbReference>
<evidence type="ECO:0000259" key="11">
    <source>
        <dbReference type="PROSITE" id="PS50802"/>
    </source>
</evidence>
<keyword evidence="4" id="KW-0863">Zinc-finger</keyword>
<keyword evidence="2" id="KW-0645">Protease</keyword>
<comment type="catalytic activity">
    <reaction evidence="1 9">
        <text>Thiol-dependent hydrolysis of ester, thioester, amide, peptide and isopeptide bonds formed by the C-terminal Gly of ubiquitin (a 76-residue protein attached to proteins as an intracellular targeting signal).</text>
        <dbReference type="EC" id="3.4.19.12"/>
    </reaction>
</comment>
<feature type="compositionally biased region" description="Low complexity" evidence="10">
    <location>
        <begin position="80"/>
        <end position="93"/>
    </location>
</feature>
<dbReference type="GO" id="GO:0005829">
    <property type="term" value="C:cytosol"/>
    <property type="evidence" value="ECO:0007669"/>
    <property type="project" value="TreeGrafter"/>
</dbReference>
<name>A0A8H7QC36_9FUNG</name>
<comment type="subcellular location">
    <subcellularLocation>
        <location evidence="9">Cytoplasm</location>
    </subcellularLocation>
</comment>
<dbReference type="InterPro" id="IPR003323">
    <property type="entry name" value="OTU_dom"/>
</dbReference>
<evidence type="ECO:0000256" key="5">
    <source>
        <dbReference type="ARBA" id="ARBA00022786"/>
    </source>
</evidence>
<dbReference type="SUPFAM" id="SSF54001">
    <property type="entry name" value="Cysteine proteinases"/>
    <property type="match status" value="1"/>
</dbReference>
<dbReference type="CDD" id="cd22745">
    <property type="entry name" value="OTU_OTU1"/>
    <property type="match status" value="1"/>
</dbReference>
<proteinExistence type="predicted"/>
<feature type="region of interest" description="Disordered" evidence="10">
    <location>
        <begin position="79"/>
        <end position="110"/>
    </location>
</feature>
<keyword evidence="9" id="KW-0963">Cytoplasm</keyword>
<dbReference type="Pfam" id="PF24560">
    <property type="entry name" value="zf-C2H2_OTU1_C"/>
    <property type="match status" value="1"/>
</dbReference>
<organism evidence="12 13">
    <name type="scientific">Umbelopsis vinacea</name>
    <dbReference type="NCBI Taxonomy" id="44442"/>
    <lineage>
        <taxon>Eukaryota</taxon>
        <taxon>Fungi</taxon>
        <taxon>Fungi incertae sedis</taxon>
        <taxon>Mucoromycota</taxon>
        <taxon>Mucoromycotina</taxon>
        <taxon>Umbelopsidomycetes</taxon>
        <taxon>Umbelopsidales</taxon>
        <taxon>Umbelopsidaceae</taxon>
        <taxon>Umbelopsis</taxon>
    </lineage>
</organism>